<sequence>MSDTEVEGEAEEPQGAPGERKSHVRLMAPDPEQNEPPDDSKVHLKSSQKDVVPENKDTAEVTDITNRGQSETTEQKSSMSAVKEEEVKQLANTLATNIWTKQSAPTLADDAKDIKCALKDKKMPIPSAPQLNHLSGTTSYPIKPVISLPAKRIETIPDSKEEHEQSKTELNKDTDENVIEMPEVQAEPTTTREITEWADEAGASGAPRGEGRTSRAVRRFFCCGAVDAASEDNVTYTRTGSGI</sequence>
<feature type="region of interest" description="Disordered" evidence="1">
    <location>
        <begin position="157"/>
        <end position="214"/>
    </location>
</feature>
<feature type="compositionally biased region" description="Polar residues" evidence="1">
    <location>
        <begin position="63"/>
        <end position="80"/>
    </location>
</feature>
<feature type="region of interest" description="Disordered" evidence="1">
    <location>
        <begin position="1"/>
        <end position="84"/>
    </location>
</feature>
<comment type="caution">
    <text evidence="2">The sequence shown here is derived from an EMBL/GenBank/DDBJ whole genome shotgun (WGS) entry which is preliminary data.</text>
</comment>
<feature type="compositionally biased region" description="Basic and acidic residues" evidence="1">
    <location>
        <begin position="38"/>
        <end position="59"/>
    </location>
</feature>
<name>A0A8S4FDC0_PLUXY</name>
<protein>
    <submittedName>
        <fullName evidence="2">(diamondback moth) hypothetical protein</fullName>
    </submittedName>
</protein>
<keyword evidence="3" id="KW-1185">Reference proteome</keyword>
<dbReference type="AlphaFoldDB" id="A0A8S4FDC0"/>
<proteinExistence type="predicted"/>
<accession>A0A8S4FDC0</accession>
<feature type="compositionally biased region" description="Basic and acidic residues" evidence="1">
    <location>
        <begin position="157"/>
        <end position="175"/>
    </location>
</feature>
<organism evidence="2 3">
    <name type="scientific">Plutella xylostella</name>
    <name type="common">Diamondback moth</name>
    <name type="synonym">Plutella maculipennis</name>
    <dbReference type="NCBI Taxonomy" id="51655"/>
    <lineage>
        <taxon>Eukaryota</taxon>
        <taxon>Metazoa</taxon>
        <taxon>Ecdysozoa</taxon>
        <taxon>Arthropoda</taxon>
        <taxon>Hexapoda</taxon>
        <taxon>Insecta</taxon>
        <taxon>Pterygota</taxon>
        <taxon>Neoptera</taxon>
        <taxon>Endopterygota</taxon>
        <taxon>Lepidoptera</taxon>
        <taxon>Glossata</taxon>
        <taxon>Ditrysia</taxon>
        <taxon>Yponomeutoidea</taxon>
        <taxon>Plutellidae</taxon>
        <taxon>Plutella</taxon>
    </lineage>
</organism>
<reference evidence="2" key="1">
    <citation type="submission" date="2020-11" db="EMBL/GenBank/DDBJ databases">
        <authorList>
            <person name="Whiteford S."/>
        </authorList>
    </citation>
    <scope>NUCLEOTIDE SEQUENCE</scope>
</reference>
<gene>
    <name evidence="2" type="ORF">PLXY2_LOCUS8340</name>
</gene>
<dbReference type="EMBL" id="CAJHNJ030000031">
    <property type="protein sequence ID" value="CAG9125389.1"/>
    <property type="molecule type" value="Genomic_DNA"/>
</dbReference>
<evidence type="ECO:0000313" key="2">
    <source>
        <dbReference type="EMBL" id="CAG9125389.1"/>
    </source>
</evidence>
<evidence type="ECO:0000313" key="3">
    <source>
        <dbReference type="Proteomes" id="UP000653454"/>
    </source>
</evidence>
<feature type="compositionally biased region" description="Acidic residues" evidence="1">
    <location>
        <begin position="1"/>
        <end position="12"/>
    </location>
</feature>
<evidence type="ECO:0000256" key="1">
    <source>
        <dbReference type="SAM" id="MobiDB-lite"/>
    </source>
</evidence>
<dbReference type="Proteomes" id="UP000653454">
    <property type="component" value="Unassembled WGS sequence"/>
</dbReference>